<dbReference type="AlphaFoldDB" id="M1DIB3"/>
<dbReference type="Gramene" id="PGSC0003DMT400089510">
    <property type="protein sequence ID" value="PGSC0003DMT400089510"/>
    <property type="gene ID" value="PGSC0003DMG400039081"/>
</dbReference>
<reference evidence="2" key="2">
    <citation type="submission" date="2015-06" db="UniProtKB">
        <authorList>
            <consortium name="EnsemblPlants"/>
        </authorList>
    </citation>
    <scope>IDENTIFICATION</scope>
    <source>
        <strain evidence="2">DM1-3 516 R44</strain>
    </source>
</reference>
<evidence type="ECO:0008006" key="4">
    <source>
        <dbReference type="Google" id="ProtNLM"/>
    </source>
</evidence>
<dbReference type="HOGENOM" id="CLU_2214688_0_0_1"/>
<proteinExistence type="predicted"/>
<dbReference type="EnsemblPlants" id="PGSC0003DMT400089510">
    <property type="protein sequence ID" value="PGSC0003DMT400089510"/>
    <property type="gene ID" value="PGSC0003DMG400039081"/>
</dbReference>
<keyword evidence="3" id="KW-1185">Reference proteome</keyword>
<accession>M1DIB3</accession>
<evidence type="ECO:0000313" key="3">
    <source>
        <dbReference type="Proteomes" id="UP000011115"/>
    </source>
</evidence>
<reference evidence="3" key="1">
    <citation type="journal article" date="2011" name="Nature">
        <title>Genome sequence and analysis of the tuber crop potato.</title>
        <authorList>
            <consortium name="The Potato Genome Sequencing Consortium"/>
        </authorList>
    </citation>
    <scope>NUCLEOTIDE SEQUENCE [LARGE SCALE GENOMIC DNA]</scope>
    <source>
        <strain evidence="3">cv. DM1-3 516 R44</strain>
    </source>
</reference>
<organism evidence="2 3">
    <name type="scientific">Solanum tuberosum</name>
    <name type="common">Potato</name>
    <dbReference type="NCBI Taxonomy" id="4113"/>
    <lineage>
        <taxon>Eukaryota</taxon>
        <taxon>Viridiplantae</taxon>
        <taxon>Streptophyta</taxon>
        <taxon>Embryophyta</taxon>
        <taxon>Tracheophyta</taxon>
        <taxon>Spermatophyta</taxon>
        <taxon>Magnoliopsida</taxon>
        <taxon>eudicotyledons</taxon>
        <taxon>Gunneridae</taxon>
        <taxon>Pentapetalae</taxon>
        <taxon>asterids</taxon>
        <taxon>lamiids</taxon>
        <taxon>Solanales</taxon>
        <taxon>Solanaceae</taxon>
        <taxon>Solanoideae</taxon>
        <taxon>Solaneae</taxon>
        <taxon>Solanum</taxon>
    </lineage>
</organism>
<dbReference type="PaxDb" id="4113-PGSC0003DMT400089510"/>
<feature type="compositionally biased region" description="Basic and acidic residues" evidence="1">
    <location>
        <begin position="75"/>
        <end position="89"/>
    </location>
</feature>
<name>M1DIB3_SOLTU</name>
<feature type="compositionally biased region" description="Acidic residues" evidence="1">
    <location>
        <begin position="1"/>
        <end position="11"/>
    </location>
</feature>
<dbReference type="Proteomes" id="UP000011115">
    <property type="component" value="Unassembled WGS sequence"/>
</dbReference>
<evidence type="ECO:0000256" key="1">
    <source>
        <dbReference type="SAM" id="MobiDB-lite"/>
    </source>
</evidence>
<dbReference type="InParanoid" id="M1DIB3"/>
<evidence type="ECO:0000313" key="2">
    <source>
        <dbReference type="EnsemblPlants" id="PGSC0003DMT400089510"/>
    </source>
</evidence>
<sequence length="99" mass="10574">MDGADDGPEEIEGLRANVSVLLAPPETDPESTPTALVDDTVLSTLFGDGMPSPDSSRAAGKCPRSGGTSDDTEAERDRKRERQLIEVDQRASIVDGEFR</sequence>
<feature type="region of interest" description="Disordered" evidence="1">
    <location>
        <begin position="1"/>
        <end position="99"/>
    </location>
</feature>
<protein>
    <recommendedName>
        <fullName evidence="4">Integrase core domain containing protein</fullName>
    </recommendedName>
</protein>